<gene>
    <name evidence="1" type="ORF">S18_873_0019</name>
</gene>
<dbReference type="EMBL" id="FQ032826">
    <property type="protein sequence ID" value="CBL87525.1"/>
    <property type="molecule type" value="Genomic_DNA"/>
</dbReference>
<organism evidence="1">
    <name type="scientific">uncultured Flavobacteriia bacterium</name>
    <dbReference type="NCBI Taxonomy" id="212695"/>
    <lineage>
        <taxon>Bacteria</taxon>
        <taxon>Pseudomonadati</taxon>
        <taxon>Bacteroidota</taxon>
        <taxon>Flavobacteriia</taxon>
        <taxon>environmental samples</taxon>
    </lineage>
</organism>
<reference evidence="1" key="2">
    <citation type="journal article" date="2012" name="Environ. Microbiol.">
        <title>Genomic content of uncultured Bacteroidetes from contrasting oceanic provinces in the North Atlantic Ocean.</title>
        <authorList>
            <person name="Gomez-Pereira P.R."/>
            <person name="Schuler M."/>
            <person name="Fuchs B.M."/>
            <person name="Bennke C."/>
            <person name="Teeling H."/>
            <person name="Waldmann J."/>
            <person name="Richter M."/>
            <person name="Barbe V."/>
            <person name="Bataille E."/>
            <person name="Glockner F.O."/>
            <person name="Amann R."/>
        </authorList>
    </citation>
    <scope>NUCLEOTIDE SEQUENCE</scope>
</reference>
<accession>F4MN12</accession>
<dbReference type="Pfam" id="PF14121">
    <property type="entry name" value="Porin_10"/>
    <property type="match status" value="1"/>
</dbReference>
<name>F4MN12_9BACT</name>
<evidence type="ECO:0000313" key="1">
    <source>
        <dbReference type="EMBL" id="CBL87525.1"/>
    </source>
</evidence>
<sequence>MVFCLVISVSLLNGQQKNLQTRNELETYKELNFSIKDSIPLEENSMTEKKNDSLDSSFSKKKRFIPYFKSINEVTVKDYKLMFLDGTEEVVDTSLSLEREYSFNFLRKDYFEYLTFPNMGEAFNKLGYNFHDQALTPQMGARVKHFSYFEKEDVPYYEVPSAYTELFFKSTFQQGQFLDTSLAINTSPRFNIAVSFRGFRSLGKYLASLSRSRQFRISTQYQTYNQRYRLRLHQTTQSLENEVNGGLNRDSVYFFENAPNYVLADENGQAILDENGNQQIVFYDGFLDRNRLDTQINADNVLEGERYFMEHKYQIFPISKDTSAYKMSIGYSISLEKKNYKYDHRFANSYFYSKYDTNISDSTSFDNIENKLFVELKNKSLGNFKLNLYHNKWVYTLGQDDYEKDTLISNSINSSQLAAKVNWRKDFFGIAARVMAYQAFKNEFATQALIIETSKNFKNVAFNAAYKYRSQPPNFNFYLLQSDFEKYNWENPDLSNQDFSTLSFALNHKKIGSIQGEWNSIKNFTFFNNTTPEFDLNRKFSTQVFQSSNKLDYFKVRMDQRFDFGKFALANNIQYQKVYQQGDPQGTIDDPIALNVPKWLLRSTFMLTSSIFNKALFFQSGLTFVYFTDYFADQYNPLLAEFVTQNSTTIGNYPRVDFFFNAKIQSSRIFIKLENISAPIKHLINIDAPYNYYSSPFVPYRDFSVRFGLIWNFFD</sequence>
<dbReference type="AlphaFoldDB" id="F4MN12"/>
<proteinExistence type="predicted"/>
<reference evidence="1" key="1">
    <citation type="submission" date="2010-05" db="EMBL/GenBank/DDBJ databases">
        <authorList>
            <person name="Genoscope - CEA"/>
        </authorList>
    </citation>
    <scope>NUCLEOTIDE SEQUENCE</scope>
</reference>
<dbReference type="InterPro" id="IPR025631">
    <property type="entry name" value="Porin_10"/>
</dbReference>
<evidence type="ECO:0008006" key="2">
    <source>
        <dbReference type="Google" id="ProtNLM"/>
    </source>
</evidence>
<protein>
    <recommendedName>
        <fullName evidence="2">Porin</fullName>
    </recommendedName>
</protein>